<dbReference type="Gene3D" id="3.50.50.60">
    <property type="entry name" value="FAD/NAD(P)-binding domain"/>
    <property type="match status" value="2"/>
</dbReference>
<dbReference type="GO" id="GO:0016651">
    <property type="term" value="F:oxidoreductase activity, acting on NAD(P)H"/>
    <property type="evidence" value="ECO:0007669"/>
    <property type="project" value="TreeGrafter"/>
</dbReference>
<organism evidence="6">
    <name type="scientific">bioreactor metagenome</name>
    <dbReference type="NCBI Taxonomy" id="1076179"/>
    <lineage>
        <taxon>unclassified sequences</taxon>
        <taxon>metagenomes</taxon>
        <taxon>ecological metagenomes</taxon>
    </lineage>
</organism>
<comment type="caution">
    <text evidence="6">The sequence shown here is derived from an EMBL/GenBank/DDBJ whole genome shotgun (WGS) entry which is preliminary data.</text>
</comment>
<dbReference type="PANTHER" id="PTHR43557:SF2">
    <property type="entry name" value="RIESKE DOMAIN-CONTAINING PROTEIN-RELATED"/>
    <property type="match status" value="1"/>
</dbReference>
<evidence type="ECO:0000313" key="6">
    <source>
        <dbReference type="EMBL" id="MPL88362.1"/>
    </source>
</evidence>
<dbReference type="AlphaFoldDB" id="A0A644VCB9"/>
<feature type="domain" description="FAD/NAD(P)-binding" evidence="5">
    <location>
        <begin position="18"/>
        <end position="298"/>
    </location>
</feature>
<dbReference type="Pfam" id="PF07992">
    <property type="entry name" value="Pyr_redox_2"/>
    <property type="match status" value="1"/>
</dbReference>
<evidence type="ECO:0000256" key="3">
    <source>
        <dbReference type="ARBA" id="ARBA00022827"/>
    </source>
</evidence>
<dbReference type="InterPro" id="IPR016156">
    <property type="entry name" value="FAD/NAD-linked_Rdtase_dimer_sf"/>
</dbReference>
<proteinExistence type="predicted"/>
<keyword evidence="4 6" id="KW-0560">Oxidoreductase</keyword>
<evidence type="ECO:0000256" key="4">
    <source>
        <dbReference type="ARBA" id="ARBA00023002"/>
    </source>
</evidence>
<comment type="cofactor">
    <cofactor evidence="1">
        <name>FAD</name>
        <dbReference type="ChEBI" id="CHEBI:57692"/>
    </cofactor>
</comment>
<dbReference type="SUPFAM" id="SSF55424">
    <property type="entry name" value="FAD/NAD-linked reductases, dimerisation (C-terminal) domain"/>
    <property type="match status" value="1"/>
</dbReference>
<evidence type="ECO:0000259" key="5">
    <source>
        <dbReference type="Pfam" id="PF07992"/>
    </source>
</evidence>
<dbReference type="EMBL" id="VSSQ01000256">
    <property type="protein sequence ID" value="MPL88362.1"/>
    <property type="molecule type" value="Genomic_DNA"/>
</dbReference>
<dbReference type="InterPro" id="IPR023753">
    <property type="entry name" value="FAD/NAD-binding_dom"/>
</dbReference>
<evidence type="ECO:0000256" key="2">
    <source>
        <dbReference type="ARBA" id="ARBA00022630"/>
    </source>
</evidence>
<dbReference type="GO" id="GO:0005737">
    <property type="term" value="C:cytoplasm"/>
    <property type="evidence" value="ECO:0007669"/>
    <property type="project" value="TreeGrafter"/>
</dbReference>
<dbReference type="InterPro" id="IPR036188">
    <property type="entry name" value="FAD/NAD-bd_sf"/>
</dbReference>
<dbReference type="PRINTS" id="PR00368">
    <property type="entry name" value="FADPNR"/>
</dbReference>
<dbReference type="SUPFAM" id="SSF51905">
    <property type="entry name" value="FAD/NAD(P)-binding domain"/>
    <property type="match status" value="2"/>
</dbReference>
<protein>
    <submittedName>
        <fullName evidence="6">Rhodocoxin reductase</fullName>
        <ecNumber evidence="6">1.18.1.-</ecNumber>
    </submittedName>
</protein>
<dbReference type="Gene3D" id="3.30.390.30">
    <property type="match status" value="1"/>
</dbReference>
<sequence>MPAPSRRSCSADAMTAPRITIVGASLAGLRTAEAVHAALPAARITLVGDEPLAPYNRPPLSKEAAETLARDTSAREAMFGKLLLRSKLTPEALSLRLGSGAVALEPGGVRLADGALVPGERVIAATGLRPRRLPLPGAEARRHVLRSFDDLVRLAPSLRPGARMVVIGGGFIGCEIAATGRKLGLEATIVEPSPQPMLRALGPRVAAAMAALHRAHGVVLLTGRSVAGFSDEGVILDDGQALAAEVIVEALGSHPNVEWLAGSGADLRDGVLVDDRMIAPGAEGLMAVGDVARFVNPLFGPEARRTEHWCVPGQTAKRVGETLAAEAARTALATRFAPMPSFWSDQHRMRLQAFGAPSLADACRVLEGELSLVGRAPVIVEYLRGGEPVGVLGLGANPAALARARARLDAALTETLTA</sequence>
<keyword evidence="3" id="KW-0274">FAD</keyword>
<keyword evidence="2" id="KW-0285">Flavoprotein</keyword>
<dbReference type="PRINTS" id="PR00411">
    <property type="entry name" value="PNDRDTASEI"/>
</dbReference>
<dbReference type="PANTHER" id="PTHR43557">
    <property type="entry name" value="APOPTOSIS-INDUCING FACTOR 1"/>
    <property type="match status" value="1"/>
</dbReference>
<name>A0A644VCB9_9ZZZZ</name>
<reference evidence="6" key="1">
    <citation type="submission" date="2019-08" db="EMBL/GenBank/DDBJ databases">
        <authorList>
            <person name="Kucharzyk K."/>
            <person name="Murdoch R.W."/>
            <person name="Higgins S."/>
            <person name="Loffler F."/>
        </authorList>
    </citation>
    <scope>NUCLEOTIDE SEQUENCE</scope>
</reference>
<gene>
    <name evidence="6" type="primary">thcD_2</name>
    <name evidence="6" type="ORF">SDC9_34382</name>
</gene>
<accession>A0A644VCB9</accession>
<dbReference type="InterPro" id="IPR050446">
    <property type="entry name" value="FAD-oxidoreductase/Apoptosis"/>
</dbReference>
<evidence type="ECO:0000256" key="1">
    <source>
        <dbReference type="ARBA" id="ARBA00001974"/>
    </source>
</evidence>
<dbReference type="EC" id="1.18.1.-" evidence="6"/>